<accession>A0A514D5G1</accession>
<gene>
    <name evidence="1" type="ORF">H2RhizoLitter491787_000001</name>
</gene>
<proteinExistence type="predicted"/>
<evidence type="ECO:0000313" key="1">
    <source>
        <dbReference type="EMBL" id="QDH88826.1"/>
    </source>
</evidence>
<organism evidence="1">
    <name type="scientific">Leviviridae sp</name>
    <dbReference type="NCBI Taxonomy" id="2027243"/>
    <lineage>
        <taxon>Viruses</taxon>
        <taxon>Riboviria</taxon>
        <taxon>Orthornavirae</taxon>
        <taxon>Lenarviricota</taxon>
        <taxon>Leviviricetes</taxon>
        <taxon>Norzivirales</taxon>
        <taxon>Fiersviridae</taxon>
    </lineage>
</organism>
<dbReference type="EMBL" id="MN034401">
    <property type="protein sequence ID" value="QDH88826.1"/>
    <property type="molecule type" value="Genomic_RNA"/>
</dbReference>
<reference evidence="1" key="1">
    <citation type="submission" date="2019-05" db="EMBL/GenBank/DDBJ databases">
        <title>Metatranscriptomic reconstruction reveals RNA viruses with the potential to shape carbon cycling in soil.</title>
        <authorList>
            <person name="Starr E.P."/>
            <person name="Nuccio E."/>
            <person name="Pett-Ridge J."/>
            <person name="Banfield J.F."/>
            <person name="Firestone M.K."/>
        </authorList>
    </citation>
    <scope>NUCLEOTIDE SEQUENCE</scope>
    <source>
        <strain evidence="1">H2_Rhizo_Litter_49_scaffold_1787</strain>
    </source>
</reference>
<protein>
    <submittedName>
        <fullName evidence="1">Uncharacterized protein</fullName>
    </submittedName>
</protein>
<name>A0A514D5G1_9VIRU</name>
<sequence>MALARRRVKSHGTAKGVLFHIPSGTETIESYDLGRSTCLDTIGNFPFPNGLEIEHMSTISLGTVSGEPPSFPVYSLSNVKTGSQDWFDHAPLSAVVPPSDTIVATQAAARTNPSRPTADLAADLLEALTDLPNLLRKQGDTVIEQYYKRGTESFAHINAHGGETGVGFRFAMAPLLRDLIQILSFANDVDQRVKQLKKAHSQRKNRVKVNIWSESASQSVGPLTIWSLEGADVTAQIERTSVSKKWASMVWTPDLSALPPAADALVQTAREVTHGWRLSPATWWEVLPWSWLGDYFGNVGDYLKATQNTVGIHPADICIMEHTSTTSIQRILSSSSWLAVVPGISKYETKFRRLGDLGLSPYPVPFIGPNQVLNLIDIIRSRSSNVKLLP</sequence>